<feature type="active site" description="For autocatalytic cleavage activity" evidence="12">
    <location>
        <position position="151"/>
    </location>
</feature>
<dbReference type="RefSeq" id="WP_205087243.1">
    <property type="nucleotide sequence ID" value="NZ_CALXQD010000003.1"/>
</dbReference>
<dbReference type="CDD" id="cd06529">
    <property type="entry name" value="S24_LexA-like"/>
    <property type="match status" value="1"/>
</dbReference>
<comment type="catalytic activity">
    <reaction evidence="12">
        <text>Hydrolysis of Ala-|-Gly bond in repressor LexA.</text>
        <dbReference type="EC" id="3.4.21.88"/>
    </reaction>
</comment>
<feature type="DNA-binding region" description="H-T-H motif" evidence="12">
    <location>
        <begin position="32"/>
        <end position="52"/>
    </location>
</feature>
<dbReference type="NCBIfam" id="TIGR00498">
    <property type="entry name" value="lexA"/>
    <property type="match status" value="1"/>
</dbReference>
<dbReference type="PRINTS" id="PR00726">
    <property type="entry name" value="LEXASERPTASE"/>
</dbReference>
<dbReference type="Gene3D" id="1.10.10.10">
    <property type="entry name" value="Winged helix-like DNA-binding domain superfamily/Winged helix DNA-binding domain"/>
    <property type="match status" value="1"/>
</dbReference>
<evidence type="ECO:0000256" key="5">
    <source>
        <dbReference type="ARBA" id="ARBA00022801"/>
    </source>
</evidence>
<feature type="site" description="Cleavage; by autolysis" evidence="12">
    <location>
        <begin position="116"/>
        <end position="117"/>
    </location>
</feature>
<dbReference type="HAMAP" id="MF_00015">
    <property type="entry name" value="LexA"/>
    <property type="match status" value="1"/>
</dbReference>
<dbReference type="InterPro" id="IPR015927">
    <property type="entry name" value="Peptidase_S24_S26A/B/C"/>
</dbReference>
<dbReference type="EC" id="3.4.21.88" evidence="12"/>
<keyword evidence="8 12" id="KW-0238">DNA-binding</keyword>
<evidence type="ECO:0000313" key="17">
    <source>
        <dbReference type="Proteomes" id="UP000707138"/>
    </source>
</evidence>
<feature type="domain" description="LexA repressor DNA-binding" evidence="15">
    <location>
        <begin position="8"/>
        <end position="68"/>
    </location>
</feature>
<evidence type="ECO:0000259" key="15">
    <source>
        <dbReference type="Pfam" id="PF01726"/>
    </source>
</evidence>
<evidence type="ECO:0000256" key="9">
    <source>
        <dbReference type="ARBA" id="ARBA00023163"/>
    </source>
</evidence>
<dbReference type="InterPro" id="IPR006199">
    <property type="entry name" value="LexA_DNA-bd_dom"/>
</dbReference>
<accession>A0ABS2GEQ3</accession>
<evidence type="ECO:0000256" key="1">
    <source>
        <dbReference type="ARBA" id="ARBA00007484"/>
    </source>
</evidence>
<dbReference type="PANTHER" id="PTHR33516:SF2">
    <property type="entry name" value="LEXA REPRESSOR-RELATED"/>
    <property type="match status" value="1"/>
</dbReference>
<gene>
    <name evidence="12 16" type="primary">lexA</name>
    <name evidence="16" type="ORF">H6A01_01120</name>
</gene>
<evidence type="ECO:0000256" key="10">
    <source>
        <dbReference type="ARBA" id="ARBA00023204"/>
    </source>
</evidence>
<protein>
    <recommendedName>
        <fullName evidence="12">LexA repressor</fullName>
        <ecNumber evidence="12">3.4.21.88</ecNumber>
    </recommendedName>
</protein>
<dbReference type="InterPro" id="IPR050077">
    <property type="entry name" value="LexA_repressor"/>
</dbReference>
<organism evidence="16 17">
    <name type="scientific">Veillonella magna</name>
    <dbReference type="NCBI Taxonomy" id="464322"/>
    <lineage>
        <taxon>Bacteria</taxon>
        <taxon>Bacillati</taxon>
        <taxon>Bacillota</taxon>
        <taxon>Negativicutes</taxon>
        <taxon>Veillonellales</taxon>
        <taxon>Veillonellaceae</taxon>
        <taxon>Veillonella</taxon>
    </lineage>
</organism>
<comment type="caution">
    <text evidence="16">The sequence shown here is derived from an EMBL/GenBank/DDBJ whole genome shotgun (WGS) entry which is preliminary data.</text>
</comment>
<evidence type="ECO:0000256" key="12">
    <source>
        <dbReference type="HAMAP-Rule" id="MF_00015"/>
    </source>
</evidence>
<keyword evidence="7 12" id="KW-0805">Transcription regulation</keyword>
<keyword evidence="6 12" id="KW-0068">Autocatalytic cleavage</keyword>
<evidence type="ECO:0000313" key="16">
    <source>
        <dbReference type="EMBL" id="MBM6911928.1"/>
    </source>
</evidence>
<dbReference type="GO" id="GO:0004252">
    <property type="term" value="F:serine-type endopeptidase activity"/>
    <property type="evidence" value="ECO:0007669"/>
    <property type="project" value="UniProtKB-EC"/>
</dbReference>
<evidence type="ECO:0000256" key="6">
    <source>
        <dbReference type="ARBA" id="ARBA00022813"/>
    </source>
</evidence>
<dbReference type="InterPro" id="IPR011991">
    <property type="entry name" value="ArsR-like_HTH"/>
</dbReference>
<dbReference type="PANTHER" id="PTHR33516">
    <property type="entry name" value="LEXA REPRESSOR"/>
    <property type="match status" value="1"/>
</dbReference>
<name>A0ABS2GEQ3_9FIRM</name>
<keyword evidence="5 12" id="KW-0378">Hydrolase</keyword>
<keyword evidence="3 12" id="KW-0235">DNA replication</keyword>
<evidence type="ECO:0000256" key="11">
    <source>
        <dbReference type="ARBA" id="ARBA00023236"/>
    </source>
</evidence>
<dbReference type="InterPro" id="IPR036286">
    <property type="entry name" value="LexA/Signal_pep-like_sf"/>
</dbReference>
<evidence type="ECO:0000259" key="14">
    <source>
        <dbReference type="Pfam" id="PF00717"/>
    </source>
</evidence>
<dbReference type="Gene3D" id="2.10.109.10">
    <property type="entry name" value="Umud Fragment, subunit A"/>
    <property type="match status" value="1"/>
</dbReference>
<dbReference type="SUPFAM" id="SSF51306">
    <property type="entry name" value="LexA/Signal peptidase"/>
    <property type="match status" value="1"/>
</dbReference>
<keyword evidence="4 12" id="KW-0227">DNA damage</keyword>
<comment type="subunit">
    <text evidence="12">Homodimer.</text>
</comment>
<dbReference type="InterPro" id="IPR036390">
    <property type="entry name" value="WH_DNA-bd_sf"/>
</dbReference>
<dbReference type="SUPFAM" id="SSF46785">
    <property type="entry name" value="Winged helix' DNA-binding domain"/>
    <property type="match status" value="1"/>
</dbReference>
<comment type="similarity">
    <text evidence="1 12 13">Belongs to the peptidase S24 family.</text>
</comment>
<dbReference type="CDD" id="cd00090">
    <property type="entry name" value="HTH_ARSR"/>
    <property type="match status" value="1"/>
</dbReference>
<comment type="function">
    <text evidence="12">Represses a number of genes involved in the response to DNA damage (SOS response), including recA and lexA. In the presence of single-stranded DNA, RecA interacts with LexA causing an autocatalytic cleavage which disrupts the DNA-binding part of LexA, leading to derepression of the SOS regulon and eventually DNA repair.</text>
</comment>
<proteinExistence type="inferred from homology"/>
<evidence type="ECO:0000256" key="8">
    <source>
        <dbReference type="ARBA" id="ARBA00023125"/>
    </source>
</evidence>
<dbReference type="Pfam" id="PF01726">
    <property type="entry name" value="LexA_DNA_bind"/>
    <property type="match status" value="1"/>
</dbReference>
<keyword evidence="11 12" id="KW-0742">SOS response</keyword>
<dbReference type="EMBL" id="JACJLA010000001">
    <property type="protein sequence ID" value="MBM6911928.1"/>
    <property type="molecule type" value="Genomic_DNA"/>
</dbReference>
<feature type="active site" description="For autocatalytic cleavage activity" evidence="12">
    <location>
        <position position="188"/>
    </location>
</feature>
<dbReference type="InterPro" id="IPR006200">
    <property type="entry name" value="LexA"/>
</dbReference>
<dbReference type="InterPro" id="IPR036388">
    <property type="entry name" value="WH-like_DNA-bd_sf"/>
</dbReference>
<evidence type="ECO:0000256" key="2">
    <source>
        <dbReference type="ARBA" id="ARBA00022491"/>
    </source>
</evidence>
<dbReference type="Pfam" id="PF00717">
    <property type="entry name" value="Peptidase_S24"/>
    <property type="match status" value="1"/>
</dbReference>
<dbReference type="InterPro" id="IPR039418">
    <property type="entry name" value="LexA-like"/>
</dbReference>
<keyword evidence="10 12" id="KW-0234">DNA repair</keyword>
<evidence type="ECO:0000256" key="7">
    <source>
        <dbReference type="ARBA" id="ARBA00023015"/>
    </source>
</evidence>
<evidence type="ECO:0000256" key="3">
    <source>
        <dbReference type="ARBA" id="ARBA00022705"/>
    </source>
</evidence>
<sequence>MRRPATDINTKQKVILDFIKECQLTQFRCPSVREICDYIGVSSTSTVQSHLDTLERFGYIKRDRNKNRSITIVGMTPSSTPKQLEISKDDEVTSSDPYEFRSGQLRNVPLIGVVQAGTPVTAIQNQEAVLPLPASLIGNSECFLLRVQGESMRNVGMFEGDLLIVRNQSTANNGDIVVARIDDEATVKRFYRERDHIRLQPENEDFEPIITKECIIEGKVIGLIRDHI</sequence>
<keyword evidence="9 12" id="KW-0804">Transcription</keyword>
<dbReference type="Proteomes" id="UP000707138">
    <property type="component" value="Unassembled WGS sequence"/>
</dbReference>
<evidence type="ECO:0000256" key="13">
    <source>
        <dbReference type="RuleBase" id="RU003991"/>
    </source>
</evidence>
<keyword evidence="2 12" id="KW-0678">Repressor</keyword>
<keyword evidence="17" id="KW-1185">Reference proteome</keyword>
<feature type="domain" description="Peptidase S24/S26A/S26B/S26C" evidence="14">
    <location>
        <begin position="109"/>
        <end position="221"/>
    </location>
</feature>
<dbReference type="InterPro" id="IPR006197">
    <property type="entry name" value="Peptidase_S24_LexA"/>
</dbReference>
<evidence type="ECO:0000256" key="4">
    <source>
        <dbReference type="ARBA" id="ARBA00022763"/>
    </source>
</evidence>
<reference evidence="16 17" key="1">
    <citation type="journal article" date="2021" name="Sci. Rep.">
        <title>The distribution of antibiotic resistance genes in chicken gut microbiota commensals.</title>
        <authorList>
            <person name="Juricova H."/>
            <person name="Matiasovicova J."/>
            <person name="Kubasova T."/>
            <person name="Cejkova D."/>
            <person name="Rychlik I."/>
        </authorList>
    </citation>
    <scope>NUCLEOTIDE SEQUENCE [LARGE SCALE GENOMIC DNA]</scope>
    <source>
        <strain evidence="16 17">An537</strain>
    </source>
</reference>